<accession>A0A839RUA2</accession>
<gene>
    <name evidence="1" type="ORF">FHU29_004294</name>
</gene>
<evidence type="ECO:0000313" key="2">
    <source>
        <dbReference type="Proteomes" id="UP000567922"/>
    </source>
</evidence>
<dbReference type="RefSeq" id="WP_064442253.1">
    <property type="nucleotide sequence ID" value="NZ_BDDI01000022.1"/>
</dbReference>
<name>A0A839RUA2_9ACTN</name>
<dbReference type="AlphaFoldDB" id="A0A839RUA2"/>
<proteinExistence type="predicted"/>
<keyword evidence="2" id="KW-1185">Reference proteome</keyword>
<dbReference type="EMBL" id="JACHWS010000004">
    <property type="protein sequence ID" value="MBB3039806.1"/>
    <property type="molecule type" value="Genomic_DNA"/>
</dbReference>
<sequence>MATRALNGLDLDGHRVQNVGAATDPDDATTLGQVRALRVELADESAYDALGSYDPDVLYWWPE</sequence>
<reference evidence="1 2" key="1">
    <citation type="submission" date="2020-08" db="EMBL/GenBank/DDBJ databases">
        <title>Sequencing the genomes of 1000 actinobacteria strains.</title>
        <authorList>
            <person name="Klenk H.-P."/>
        </authorList>
    </citation>
    <scope>NUCLEOTIDE SEQUENCE [LARGE SCALE GENOMIC DNA]</scope>
    <source>
        <strain evidence="1 2">DSM 45258</strain>
    </source>
</reference>
<organism evidence="1 2">
    <name type="scientific">Hoyosella altamirensis</name>
    <dbReference type="NCBI Taxonomy" id="616997"/>
    <lineage>
        <taxon>Bacteria</taxon>
        <taxon>Bacillati</taxon>
        <taxon>Actinomycetota</taxon>
        <taxon>Actinomycetes</taxon>
        <taxon>Mycobacteriales</taxon>
        <taxon>Hoyosellaceae</taxon>
        <taxon>Hoyosella</taxon>
    </lineage>
</organism>
<dbReference type="Proteomes" id="UP000567922">
    <property type="component" value="Unassembled WGS sequence"/>
</dbReference>
<comment type="caution">
    <text evidence="1">The sequence shown here is derived from an EMBL/GenBank/DDBJ whole genome shotgun (WGS) entry which is preliminary data.</text>
</comment>
<evidence type="ECO:0000313" key="1">
    <source>
        <dbReference type="EMBL" id="MBB3039806.1"/>
    </source>
</evidence>
<protein>
    <submittedName>
        <fullName evidence="1">Uncharacterized protein</fullName>
    </submittedName>
</protein>